<dbReference type="Pfam" id="PF00126">
    <property type="entry name" value="HTH_1"/>
    <property type="match status" value="1"/>
</dbReference>
<dbReference type="PANTHER" id="PTHR30126:SF39">
    <property type="entry name" value="HTH-TYPE TRANSCRIPTIONAL REGULATOR CYSL"/>
    <property type="match status" value="1"/>
</dbReference>
<dbReference type="CDD" id="cd05466">
    <property type="entry name" value="PBP2_LTTR_substrate"/>
    <property type="match status" value="1"/>
</dbReference>
<evidence type="ECO:0000256" key="3">
    <source>
        <dbReference type="ARBA" id="ARBA00023125"/>
    </source>
</evidence>
<dbReference type="AlphaFoldDB" id="A0A368KBY1"/>
<dbReference type="PROSITE" id="PS50931">
    <property type="entry name" value="HTH_LYSR"/>
    <property type="match status" value="1"/>
</dbReference>
<name>A0A368KBY1_9HYPH</name>
<comment type="similarity">
    <text evidence="1">Belongs to the LysR transcriptional regulatory family.</text>
</comment>
<dbReference type="InterPro" id="IPR036390">
    <property type="entry name" value="WH_DNA-bd_sf"/>
</dbReference>
<dbReference type="GO" id="GO:0003700">
    <property type="term" value="F:DNA-binding transcription factor activity"/>
    <property type="evidence" value="ECO:0007669"/>
    <property type="project" value="InterPro"/>
</dbReference>
<dbReference type="Proteomes" id="UP000253420">
    <property type="component" value="Unassembled WGS sequence"/>
</dbReference>
<dbReference type="Pfam" id="PF03466">
    <property type="entry name" value="LysR_substrate"/>
    <property type="match status" value="1"/>
</dbReference>
<feature type="domain" description="HTH lysR-type" evidence="5">
    <location>
        <begin position="4"/>
        <end position="61"/>
    </location>
</feature>
<accession>A0A368KBY1</accession>
<dbReference type="InterPro" id="IPR000847">
    <property type="entry name" value="LysR_HTH_N"/>
</dbReference>
<evidence type="ECO:0000256" key="4">
    <source>
        <dbReference type="ARBA" id="ARBA00023163"/>
    </source>
</evidence>
<organism evidence="6 7">
    <name type="scientific">Phyllobacterium salinisoli</name>
    <dbReference type="NCBI Taxonomy" id="1899321"/>
    <lineage>
        <taxon>Bacteria</taxon>
        <taxon>Pseudomonadati</taxon>
        <taxon>Pseudomonadota</taxon>
        <taxon>Alphaproteobacteria</taxon>
        <taxon>Hyphomicrobiales</taxon>
        <taxon>Phyllobacteriaceae</taxon>
        <taxon>Phyllobacterium</taxon>
    </lineage>
</organism>
<dbReference type="OrthoDB" id="7840053at2"/>
<protein>
    <submittedName>
        <fullName evidence="6">LysR family transcriptional regulator</fullName>
    </submittedName>
</protein>
<dbReference type="InterPro" id="IPR005119">
    <property type="entry name" value="LysR_subst-bd"/>
</dbReference>
<dbReference type="EMBL" id="QOZG01000001">
    <property type="protein sequence ID" value="RCS25922.1"/>
    <property type="molecule type" value="Genomic_DNA"/>
</dbReference>
<gene>
    <name evidence="6" type="ORF">DUT91_02475</name>
</gene>
<dbReference type="PANTHER" id="PTHR30126">
    <property type="entry name" value="HTH-TYPE TRANSCRIPTIONAL REGULATOR"/>
    <property type="match status" value="1"/>
</dbReference>
<evidence type="ECO:0000259" key="5">
    <source>
        <dbReference type="PROSITE" id="PS50931"/>
    </source>
</evidence>
<evidence type="ECO:0000313" key="7">
    <source>
        <dbReference type="Proteomes" id="UP000253420"/>
    </source>
</evidence>
<dbReference type="RefSeq" id="WP_114439012.1">
    <property type="nucleotide sequence ID" value="NZ_QOZG01000001.1"/>
</dbReference>
<keyword evidence="4" id="KW-0804">Transcription</keyword>
<dbReference type="SUPFAM" id="SSF46785">
    <property type="entry name" value="Winged helix' DNA-binding domain"/>
    <property type="match status" value="1"/>
</dbReference>
<evidence type="ECO:0000313" key="6">
    <source>
        <dbReference type="EMBL" id="RCS25922.1"/>
    </source>
</evidence>
<reference evidence="6 7" key="1">
    <citation type="submission" date="2018-07" db="EMBL/GenBank/DDBJ databases">
        <title>The draft genome of Phyllobacterium salinisoli.</title>
        <authorList>
            <person name="Liu L."/>
            <person name="Li L."/>
            <person name="Zhang X."/>
            <person name="Liang L."/>
        </authorList>
    </citation>
    <scope>NUCLEOTIDE SEQUENCE [LARGE SCALE GENOMIC DNA]</scope>
    <source>
        <strain evidence="6 7">LLAN61</strain>
    </source>
</reference>
<dbReference type="Gene3D" id="1.10.10.10">
    <property type="entry name" value="Winged helix-like DNA-binding domain superfamily/Winged helix DNA-binding domain"/>
    <property type="match status" value="1"/>
</dbReference>
<dbReference type="GO" id="GO:0000976">
    <property type="term" value="F:transcription cis-regulatory region binding"/>
    <property type="evidence" value="ECO:0007669"/>
    <property type="project" value="TreeGrafter"/>
</dbReference>
<keyword evidence="7" id="KW-1185">Reference proteome</keyword>
<keyword evidence="2" id="KW-0805">Transcription regulation</keyword>
<sequence length="297" mass="32090">MKDFNLTQLQAFARVVETGSFSAAAERIGVSQPAVSLQVKQLERQLGVRLLERIGRKATPTQAGQELLEHISRISAAVADAGSAMGKYRTSNVGRVRLGTGATACIYLLPPILRDLRNNYPQLEIIVRTGNTPDILRGVEENSIDVALVTLPAVGRMFQVTPLIRDEQVAIFATGDAPPQPMVDAASLMARPMIFYEPGGHSRDIIDGWFRDARLVPKPVMELGSVEAIKKLVGAGLGCAVLPRLAVDGSGSQGNLEVRSLRPRLVRQLGLVLRNDKILDAGLRAVVEAVTMMKPQS</sequence>
<dbReference type="Gene3D" id="3.40.190.10">
    <property type="entry name" value="Periplasmic binding protein-like II"/>
    <property type="match status" value="2"/>
</dbReference>
<evidence type="ECO:0000256" key="1">
    <source>
        <dbReference type="ARBA" id="ARBA00009437"/>
    </source>
</evidence>
<keyword evidence="3" id="KW-0238">DNA-binding</keyword>
<dbReference type="InterPro" id="IPR036388">
    <property type="entry name" value="WH-like_DNA-bd_sf"/>
</dbReference>
<evidence type="ECO:0000256" key="2">
    <source>
        <dbReference type="ARBA" id="ARBA00023015"/>
    </source>
</evidence>
<dbReference type="FunFam" id="1.10.10.10:FF:000001">
    <property type="entry name" value="LysR family transcriptional regulator"/>
    <property type="match status" value="1"/>
</dbReference>
<dbReference type="PRINTS" id="PR00039">
    <property type="entry name" value="HTHLYSR"/>
</dbReference>
<dbReference type="SUPFAM" id="SSF53850">
    <property type="entry name" value="Periplasmic binding protein-like II"/>
    <property type="match status" value="1"/>
</dbReference>
<comment type="caution">
    <text evidence="6">The sequence shown here is derived from an EMBL/GenBank/DDBJ whole genome shotgun (WGS) entry which is preliminary data.</text>
</comment>
<proteinExistence type="inferred from homology"/>